<name>A0A9W6YAK4_9STRA</name>
<sequence>MAEFTERTTTMLDSGTIRLMDDVNVDNRTDEQVQQWLESAIDNMYSCLYTSAKALWGEGNQSRRQIARATIRPRYLDTNSPDDVETLPEFAREWIIPDIERGGRYSAAWQSPGQTWDDLHYTAETQAAIDRQLKQRVAPGYGGASQEMWGPLLQRSGAASAALLNSSNFGIGQGSILVILHIGVYMDCLQDQLAKCSDPVQIRHRQEGHGIDIGSTMFVDDQLDVSTTFNGLLDRARITNLFTGKFATRGVFGSAKSFQMYIANPVEHYPAVLLNDGRGTPQPVQVVPPSRVLSISRQEAYQVRAGLTCNKLCHPIRPPRRAQTWIAQVIRYAASFDPPLAMAVKWTQPPTARSRQSNDRPLLGITPREHRHTLISINWKGEFKLRFVGDISSDMGSQLLPLTAILRLGRWSDKDRAKVTNLYNHWIAALALPTSHQLRSPIRCLPIAPHYTQSRLRIGVGQWVVAVKMNVDGAEPFVDHYEVGYREIGDVGMHPLGRTIPIRWWYERPRSSDVWYERTYRVVEDEFEVVCVPVTPTYLPPTSTGRQRVIMWTLTDIDGLHLVNDERILDEALARGRMRYLSTQQYGHTIDMETDCSVCGRYRDGEWCRIFRFQWYNSPNNTQVPAGDGSVMATTSPLATGTWAMQQPDGPSVTGRLAIHRNDITSTRCEVHALIAGLVASGDTWEQVCDNKSAIQIFSKARNLANGALRHIKYRDPPPNRNSNAMQAHATERYDNTTVDPLTSK</sequence>
<comment type="caution">
    <text evidence="2">The sequence shown here is derived from an EMBL/GenBank/DDBJ whole genome shotgun (WGS) entry which is preliminary data.</text>
</comment>
<evidence type="ECO:0000313" key="3">
    <source>
        <dbReference type="Proteomes" id="UP001165121"/>
    </source>
</evidence>
<proteinExistence type="predicted"/>
<organism evidence="2 3">
    <name type="scientific">Phytophthora fragariaefolia</name>
    <dbReference type="NCBI Taxonomy" id="1490495"/>
    <lineage>
        <taxon>Eukaryota</taxon>
        <taxon>Sar</taxon>
        <taxon>Stramenopiles</taxon>
        <taxon>Oomycota</taxon>
        <taxon>Peronosporomycetes</taxon>
        <taxon>Peronosporales</taxon>
        <taxon>Peronosporaceae</taxon>
        <taxon>Phytophthora</taxon>
    </lineage>
</organism>
<feature type="compositionally biased region" description="Polar residues" evidence="1">
    <location>
        <begin position="736"/>
        <end position="745"/>
    </location>
</feature>
<dbReference type="AlphaFoldDB" id="A0A9W6YAK4"/>
<reference evidence="2" key="1">
    <citation type="submission" date="2023-04" db="EMBL/GenBank/DDBJ databases">
        <title>Phytophthora fragariaefolia NBRC 109709.</title>
        <authorList>
            <person name="Ichikawa N."/>
            <person name="Sato H."/>
            <person name="Tonouchi N."/>
        </authorList>
    </citation>
    <scope>NUCLEOTIDE SEQUENCE</scope>
    <source>
        <strain evidence="2">NBRC 109709</strain>
    </source>
</reference>
<protein>
    <submittedName>
        <fullName evidence="2">Unnamed protein product</fullName>
    </submittedName>
</protein>
<keyword evidence="3" id="KW-1185">Reference proteome</keyword>
<accession>A0A9W6YAK4</accession>
<evidence type="ECO:0000313" key="2">
    <source>
        <dbReference type="EMBL" id="GMF57755.1"/>
    </source>
</evidence>
<dbReference type="Proteomes" id="UP001165121">
    <property type="component" value="Unassembled WGS sequence"/>
</dbReference>
<dbReference type="EMBL" id="BSXT01004404">
    <property type="protein sequence ID" value="GMF57755.1"/>
    <property type="molecule type" value="Genomic_DNA"/>
</dbReference>
<gene>
    <name evidence="2" type="ORF">Pfra01_002471400</name>
</gene>
<evidence type="ECO:0000256" key="1">
    <source>
        <dbReference type="SAM" id="MobiDB-lite"/>
    </source>
</evidence>
<feature type="region of interest" description="Disordered" evidence="1">
    <location>
        <begin position="712"/>
        <end position="745"/>
    </location>
</feature>